<dbReference type="InterPro" id="IPR050086">
    <property type="entry name" value="MetN_ABC_transporter-like"/>
</dbReference>
<reference evidence="8 9" key="1">
    <citation type="submission" date="2019-06" db="EMBL/GenBank/DDBJ databases">
        <title>Sequencing the genomes of 1000 actinobacteria strains.</title>
        <authorList>
            <person name="Klenk H.-P."/>
        </authorList>
    </citation>
    <scope>NUCLEOTIDE SEQUENCE [LARGE SCALE GENOMIC DNA]</scope>
    <source>
        <strain evidence="8 9">DSM 45301</strain>
    </source>
</reference>
<dbReference type="AlphaFoldDB" id="A0A543DXK6"/>
<keyword evidence="6" id="KW-0472">Membrane</keyword>
<name>A0A543DXK6_9PSEU</name>
<keyword evidence="3" id="KW-0547">Nucleotide-binding</keyword>
<gene>
    <name evidence="8" type="ORF">FB558_0821</name>
</gene>
<organism evidence="8 9">
    <name type="scientific">Pseudonocardia kunmingensis</name>
    <dbReference type="NCBI Taxonomy" id="630975"/>
    <lineage>
        <taxon>Bacteria</taxon>
        <taxon>Bacillati</taxon>
        <taxon>Actinomycetota</taxon>
        <taxon>Actinomycetes</taxon>
        <taxon>Pseudonocardiales</taxon>
        <taxon>Pseudonocardiaceae</taxon>
        <taxon>Pseudonocardia</taxon>
    </lineage>
</organism>
<dbReference type="RefSeq" id="WP_142048218.1">
    <property type="nucleotide sequence ID" value="NZ_VFPA01000001.1"/>
</dbReference>
<dbReference type="SMART" id="SM00382">
    <property type="entry name" value="AAA"/>
    <property type="match status" value="1"/>
</dbReference>
<dbReference type="PROSITE" id="PS00211">
    <property type="entry name" value="ABC_TRANSPORTER_1"/>
    <property type="match status" value="1"/>
</dbReference>
<evidence type="ECO:0000256" key="1">
    <source>
        <dbReference type="ARBA" id="ARBA00022448"/>
    </source>
</evidence>
<feature type="domain" description="ABC transporter" evidence="7">
    <location>
        <begin position="5"/>
        <end position="249"/>
    </location>
</feature>
<dbReference type="OrthoDB" id="3190580at2"/>
<keyword evidence="1" id="KW-0813">Transport</keyword>
<accession>A0A543DXK6</accession>
<dbReference type="SUPFAM" id="SSF52540">
    <property type="entry name" value="P-loop containing nucleoside triphosphate hydrolases"/>
    <property type="match status" value="1"/>
</dbReference>
<dbReference type="InterPro" id="IPR017871">
    <property type="entry name" value="ABC_transporter-like_CS"/>
</dbReference>
<evidence type="ECO:0000259" key="7">
    <source>
        <dbReference type="PROSITE" id="PS50893"/>
    </source>
</evidence>
<dbReference type="GO" id="GO:0005524">
    <property type="term" value="F:ATP binding"/>
    <property type="evidence" value="ECO:0007669"/>
    <property type="project" value="UniProtKB-KW"/>
</dbReference>
<dbReference type="Proteomes" id="UP000315677">
    <property type="component" value="Unassembled WGS sequence"/>
</dbReference>
<dbReference type="GO" id="GO:0016887">
    <property type="term" value="F:ATP hydrolysis activity"/>
    <property type="evidence" value="ECO:0007669"/>
    <property type="project" value="InterPro"/>
</dbReference>
<evidence type="ECO:0000256" key="4">
    <source>
        <dbReference type="ARBA" id="ARBA00022840"/>
    </source>
</evidence>
<protein>
    <submittedName>
        <fullName evidence="8">Phosphonate transport system ATP-binding protein</fullName>
    </submittedName>
</protein>
<evidence type="ECO:0000256" key="2">
    <source>
        <dbReference type="ARBA" id="ARBA00022475"/>
    </source>
</evidence>
<keyword evidence="5" id="KW-1278">Translocase</keyword>
<dbReference type="InterPro" id="IPR027417">
    <property type="entry name" value="P-loop_NTPase"/>
</dbReference>
<dbReference type="Gene3D" id="3.40.50.300">
    <property type="entry name" value="P-loop containing nucleotide triphosphate hydrolases"/>
    <property type="match status" value="1"/>
</dbReference>
<evidence type="ECO:0000256" key="3">
    <source>
        <dbReference type="ARBA" id="ARBA00022741"/>
    </source>
</evidence>
<dbReference type="PANTHER" id="PTHR43166">
    <property type="entry name" value="AMINO ACID IMPORT ATP-BINDING PROTEIN"/>
    <property type="match status" value="1"/>
</dbReference>
<evidence type="ECO:0000313" key="9">
    <source>
        <dbReference type="Proteomes" id="UP000315677"/>
    </source>
</evidence>
<evidence type="ECO:0000256" key="6">
    <source>
        <dbReference type="ARBA" id="ARBA00023136"/>
    </source>
</evidence>
<keyword evidence="9" id="KW-1185">Reference proteome</keyword>
<dbReference type="PANTHER" id="PTHR43166:SF6">
    <property type="entry name" value="PHOSPHONATES IMPORT ATP-BINDING PROTEIN PHNC"/>
    <property type="match status" value="1"/>
</dbReference>
<dbReference type="PROSITE" id="PS50893">
    <property type="entry name" value="ABC_TRANSPORTER_2"/>
    <property type="match status" value="1"/>
</dbReference>
<dbReference type="InterPro" id="IPR003439">
    <property type="entry name" value="ABC_transporter-like_ATP-bd"/>
</dbReference>
<dbReference type="EMBL" id="VFPA01000001">
    <property type="protein sequence ID" value="TQM14063.1"/>
    <property type="molecule type" value="Genomic_DNA"/>
</dbReference>
<dbReference type="InterPro" id="IPR003593">
    <property type="entry name" value="AAA+_ATPase"/>
</dbReference>
<keyword evidence="2" id="KW-1003">Cell membrane</keyword>
<proteinExistence type="predicted"/>
<dbReference type="Pfam" id="PF00005">
    <property type="entry name" value="ABC_tran"/>
    <property type="match status" value="1"/>
</dbReference>
<keyword evidence="4 8" id="KW-0067">ATP-binding</keyword>
<evidence type="ECO:0000256" key="5">
    <source>
        <dbReference type="ARBA" id="ARBA00022967"/>
    </source>
</evidence>
<evidence type="ECO:0000313" key="8">
    <source>
        <dbReference type="EMBL" id="TQM14063.1"/>
    </source>
</evidence>
<comment type="caution">
    <text evidence="8">The sequence shown here is derived from an EMBL/GenBank/DDBJ whole genome shotgun (WGS) entry which is preliminary data.</text>
</comment>
<sequence length="256" mass="27382">MTAKIVTTGLALRYRNGHEALRGVDLVVGPGELVALVGSNGAGKSSLLRCLVRLQEPTGGSVVVNGVNVRKAGARQLRRLRQDVGVVSQRFNLVERIGAFHNVVHGAIGREGSRCLVPALCTTALRAEAMECLDRVGLADLARRRVDTLSGGQRQRVAIARALMQKPWLVLADEPVASLDPSAGRDVMELLRSIAVERELTVVAALHQVDFALTYTQRIVGMQAGKVVLDRPTPGCTVEQLSAVYGADPGRLEAVN</sequence>